<dbReference type="AlphaFoldDB" id="A0A820JUH7"/>
<feature type="compositionally biased region" description="Polar residues" evidence="1">
    <location>
        <begin position="31"/>
        <end position="49"/>
    </location>
</feature>
<sequence length="134" mass="14834">MGFQIPNFNQSGVGDDDDDDDDLEAELRRLQQGTGDGNQKSRGAKSNQGKSGGMGGDLQSFHNDVHKLLHDIDRPINDDELSDVDEDELLAELNEITDEIDNERYDQAKQPRATSSGNIVSVLEGRQEMYVKAL</sequence>
<evidence type="ECO:0000313" key="2">
    <source>
        <dbReference type="EMBL" id="CAF4331512.1"/>
    </source>
</evidence>
<gene>
    <name evidence="2" type="ORF">FNK824_LOCUS41696</name>
</gene>
<protein>
    <submittedName>
        <fullName evidence="2">Uncharacterized protein</fullName>
    </submittedName>
</protein>
<feature type="compositionally biased region" description="Polar residues" evidence="1">
    <location>
        <begin position="1"/>
        <end position="12"/>
    </location>
</feature>
<evidence type="ECO:0000313" key="3">
    <source>
        <dbReference type="Proteomes" id="UP000663874"/>
    </source>
</evidence>
<evidence type="ECO:0000256" key="1">
    <source>
        <dbReference type="SAM" id="MobiDB-lite"/>
    </source>
</evidence>
<feature type="region of interest" description="Disordered" evidence="1">
    <location>
        <begin position="1"/>
        <end position="62"/>
    </location>
</feature>
<feature type="non-terminal residue" evidence="2">
    <location>
        <position position="134"/>
    </location>
</feature>
<reference evidence="2" key="1">
    <citation type="submission" date="2021-02" db="EMBL/GenBank/DDBJ databases">
        <authorList>
            <person name="Nowell W R."/>
        </authorList>
    </citation>
    <scope>NUCLEOTIDE SEQUENCE</scope>
</reference>
<name>A0A820JUH7_9BILA</name>
<accession>A0A820JUH7</accession>
<dbReference type="EMBL" id="CAJOBE010042667">
    <property type="protein sequence ID" value="CAF4331512.1"/>
    <property type="molecule type" value="Genomic_DNA"/>
</dbReference>
<proteinExistence type="predicted"/>
<feature type="non-terminal residue" evidence="2">
    <location>
        <position position="1"/>
    </location>
</feature>
<dbReference type="Proteomes" id="UP000663874">
    <property type="component" value="Unassembled WGS sequence"/>
</dbReference>
<feature type="compositionally biased region" description="Acidic residues" evidence="1">
    <location>
        <begin position="14"/>
        <end position="24"/>
    </location>
</feature>
<organism evidence="2 3">
    <name type="scientific">Rotaria sordida</name>
    <dbReference type="NCBI Taxonomy" id="392033"/>
    <lineage>
        <taxon>Eukaryota</taxon>
        <taxon>Metazoa</taxon>
        <taxon>Spiralia</taxon>
        <taxon>Gnathifera</taxon>
        <taxon>Rotifera</taxon>
        <taxon>Eurotatoria</taxon>
        <taxon>Bdelloidea</taxon>
        <taxon>Philodinida</taxon>
        <taxon>Philodinidae</taxon>
        <taxon>Rotaria</taxon>
    </lineage>
</organism>
<comment type="caution">
    <text evidence="2">The sequence shown here is derived from an EMBL/GenBank/DDBJ whole genome shotgun (WGS) entry which is preliminary data.</text>
</comment>